<dbReference type="PANTHER" id="PTHR36766">
    <property type="entry name" value="PLANT BROAD-SPECTRUM MILDEW RESISTANCE PROTEIN RPW8"/>
    <property type="match status" value="1"/>
</dbReference>
<dbReference type="InterPro" id="IPR036388">
    <property type="entry name" value="WH-like_DNA-bd_sf"/>
</dbReference>
<dbReference type="Proteomes" id="UP001163823">
    <property type="component" value="Chromosome 13"/>
</dbReference>
<evidence type="ECO:0000259" key="7">
    <source>
        <dbReference type="Pfam" id="PF18052"/>
    </source>
</evidence>
<dbReference type="InterPro" id="IPR042197">
    <property type="entry name" value="Apaf_helical"/>
</dbReference>
<dbReference type="Gene3D" id="3.40.50.300">
    <property type="entry name" value="P-loop containing nucleotide triphosphate hydrolases"/>
    <property type="match status" value="1"/>
</dbReference>
<sequence>MAAEVVGGAVLSSFLSVLFDRMAKPEVVNFFKGNKLYREKLLGRLKTTLLAVKPVLNDAEKKQIRDPAVKEWLDELNDAVYHADDLLDEIATKARTAAKEVPKNFFSSYFSSYDRDLASRTQDVLDKIESIVKYKDVLKLEEGVGKKLSDRIPSTSLVEASGVVGRDKDTEVIVNLLLSDDESGNKISVIPIVGMGGIGKTTLAQLVYDDDKVNQRFDLKAWVCVSEELDVLKVTKTVLEAVTECTCDTKDLNVIQLDLKESLIGKKFLIVLDDVWNENYDNWEFLRRPFNYGAEGSKIIVTTRNENVALLMQTTPSYHLEHLSEDDCWSLFAKHAFWLKDFNEYPDLEIIGREIVKKCGGLPLAAKSLGGLLRSKSVVEEWNNILKSDIWDISEGECKVTPALRISYHYLPSNLKRCFVYCSIFPKNYIFFKEDLILLWMAENFLLPQKGEKRLEEVGDEYFRDLASRSFFQPKGDRRCGFVMHDLIHDLAKYVAGEFCFMSEGDDVHKFTKKTRYLSYKQKYPVLKDFKSFSEARYLRTLLLIDQFGTMHLHEKVPNVLFPKLKYLRVLTLSYGDFETLPNSIGELIHLRYLDLSYSIIKELPESVCDLYNLQTLKLHWCGSLIILPSAMPNLINLRHLDIGGSGVKELPKGISELNSLQFLSDFSVGKNKVAAHISELGKLPDLRDMLSIENLEYVVNAKDASEARLKDKKYIEYLELRWGSDTLVDDSRSERDILNLLQPHPSLKSLTIIGYRGTTFPDWLGHVSYNNMCYLDLHGCNYCCLLPSLGQLPFLKILEISLLHGLVTIGREFYKNDDNSYLTTLFPSLEELYFEDMPIWEEWSPLEGFEGDVFPRLRSLSVINCPRLISDLPHHLPALKFLDIDGCPNLVSSLQRSPASHTLSIKNCENLQLSLHPEQEKLPLSVRELRIEGCYLVKSVFEAMAMYNNDFTTCLELLSISSCSFAISFPGGCLPTLLKTLEISNCKKFEFPSRMHHHQYRHVSLESLKISKSCDSLTSLGVDAFPNLKTLLIEGCENFASLAVSEGPLQQLDEIVITNCLNFMSFPKEGLLAPCLTHLNVSGCNNLKSLPNEMDSLLPKLKSLRIDDCPAIETFPKGGLPSNLSSLVIGNCDKLVDCRMDWNLHTSLSKLQIYGKYENVESFPEEGLLPTSLTFLSLEKFSSLQKLDNKGMQNVISLEQLYIANCPRLESLTEEKLPASLIKLTIRECHLLEEGILMKKVEIWPKIAHIRVICVADKIIA</sequence>
<evidence type="ECO:0000256" key="2">
    <source>
        <dbReference type="ARBA" id="ARBA00022737"/>
    </source>
</evidence>
<accession>A0AAD7KWS2</accession>
<name>A0AAD7KWS2_QUISA</name>
<dbReference type="KEGG" id="qsa:O6P43_032062"/>
<dbReference type="EMBL" id="JARAOO010000013">
    <property type="protein sequence ID" value="KAJ7947226.1"/>
    <property type="molecule type" value="Genomic_DNA"/>
</dbReference>
<dbReference type="Pfam" id="PF25019">
    <property type="entry name" value="LRR_R13L1-DRL21"/>
    <property type="match status" value="1"/>
</dbReference>
<dbReference type="InterPro" id="IPR032675">
    <property type="entry name" value="LRR_dom_sf"/>
</dbReference>
<feature type="domain" description="R13L1/DRL21-like LRR repeat region" evidence="9">
    <location>
        <begin position="678"/>
        <end position="802"/>
    </location>
</feature>
<gene>
    <name evidence="10" type="ORF">O6P43_032062</name>
</gene>
<feature type="domain" description="Disease resistance N-terminal" evidence="7">
    <location>
        <begin position="10"/>
        <end position="100"/>
    </location>
</feature>
<evidence type="ECO:0000256" key="5">
    <source>
        <dbReference type="ARBA" id="ARBA00022840"/>
    </source>
</evidence>
<organism evidence="10 11">
    <name type="scientific">Quillaja saponaria</name>
    <name type="common">Soap bark tree</name>
    <dbReference type="NCBI Taxonomy" id="32244"/>
    <lineage>
        <taxon>Eukaryota</taxon>
        <taxon>Viridiplantae</taxon>
        <taxon>Streptophyta</taxon>
        <taxon>Embryophyta</taxon>
        <taxon>Tracheophyta</taxon>
        <taxon>Spermatophyta</taxon>
        <taxon>Magnoliopsida</taxon>
        <taxon>eudicotyledons</taxon>
        <taxon>Gunneridae</taxon>
        <taxon>Pentapetalae</taxon>
        <taxon>rosids</taxon>
        <taxon>fabids</taxon>
        <taxon>Fabales</taxon>
        <taxon>Quillajaceae</taxon>
        <taxon>Quillaja</taxon>
    </lineage>
</organism>
<dbReference type="SUPFAM" id="SSF52540">
    <property type="entry name" value="P-loop containing nucleoside triphosphate hydrolases"/>
    <property type="match status" value="1"/>
</dbReference>
<protein>
    <submittedName>
        <fullName evidence="10">Disease resistance protein</fullName>
    </submittedName>
</protein>
<keyword evidence="2" id="KW-0677">Repeat</keyword>
<keyword evidence="3" id="KW-0547">Nucleotide-binding</keyword>
<dbReference type="GO" id="GO:0006952">
    <property type="term" value="P:defense response"/>
    <property type="evidence" value="ECO:0007669"/>
    <property type="project" value="UniProtKB-KW"/>
</dbReference>
<proteinExistence type="predicted"/>
<comment type="caution">
    <text evidence="10">The sequence shown here is derived from an EMBL/GenBank/DDBJ whole genome shotgun (WGS) entry which is preliminary data.</text>
</comment>
<keyword evidence="5" id="KW-0067">ATP-binding</keyword>
<dbReference type="PANTHER" id="PTHR36766:SF40">
    <property type="entry name" value="DISEASE RESISTANCE PROTEIN RGA3"/>
    <property type="match status" value="1"/>
</dbReference>
<reference evidence="10" key="1">
    <citation type="journal article" date="2023" name="Science">
        <title>Elucidation of the pathway for biosynthesis of saponin adjuvants from the soapbark tree.</title>
        <authorList>
            <person name="Reed J."/>
            <person name="Orme A."/>
            <person name="El-Demerdash A."/>
            <person name="Owen C."/>
            <person name="Martin L.B.B."/>
            <person name="Misra R.C."/>
            <person name="Kikuchi S."/>
            <person name="Rejzek M."/>
            <person name="Martin A.C."/>
            <person name="Harkess A."/>
            <person name="Leebens-Mack J."/>
            <person name="Louveau T."/>
            <person name="Stephenson M.J."/>
            <person name="Osbourn A."/>
        </authorList>
    </citation>
    <scope>NUCLEOTIDE SEQUENCE</scope>
    <source>
        <strain evidence="10">S10</strain>
    </source>
</reference>
<evidence type="ECO:0000256" key="1">
    <source>
        <dbReference type="ARBA" id="ARBA00022614"/>
    </source>
</evidence>
<keyword evidence="11" id="KW-1185">Reference proteome</keyword>
<dbReference type="Pfam" id="PF00931">
    <property type="entry name" value="NB-ARC"/>
    <property type="match status" value="1"/>
</dbReference>
<dbReference type="Pfam" id="PF18052">
    <property type="entry name" value="Rx_N"/>
    <property type="match status" value="1"/>
</dbReference>
<dbReference type="Gene3D" id="1.20.5.4130">
    <property type="match status" value="1"/>
</dbReference>
<dbReference type="Gene3D" id="1.10.10.10">
    <property type="entry name" value="Winged helix-like DNA-binding domain superfamily/Winged helix DNA-binding domain"/>
    <property type="match status" value="1"/>
</dbReference>
<dbReference type="SUPFAM" id="SSF52058">
    <property type="entry name" value="L domain-like"/>
    <property type="match status" value="2"/>
</dbReference>
<evidence type="ECO:0000259" key="8">
    <source>
        <dbReference type="Pfam" id="PF23559"/>
    </source>
</evidence>
<dbReference type="AlphaFoldDB" id="A0AAD7KWS2"/>
<dbReference type="Pfam" id="PF23559">
    <property type="entry name" value="WHD_DRP"/>
    <property type="match status" value="1"/>
</dbReference>
<dbReference type="InterPro" id="IPR056789">
    <property type="entry name" value="LRR_R13L1-DRL21"/>
</dbReference>
<evidence type="ECO:0000313" key="11">
    <source>
        <dbReference type="Proteomes" id="UP001163823"/>
    </source>
</evidence>
<feature type="domain" description="NB-ARC" evidence="6">
    <location>
        <begin position="168"/>
        <end position="337"/>
    </location>
</feature>
<keyword evidence="4" id="KW-0611">Plant defense</keyword>
<evidence type="ECO:0000313" key="10">
    <source>
        <dbReference type="EMBL" id="KAJ7947226.1"/>
    </source>
</evidence>
<dbReference type="GO" id="GO:0005524">
    <property type="term" value="F:ATP binding"/>
    <property type="evidence" value="ECO:0007669"/>
    <property type="project" value="UniProtKB-KW"/>
</dbReference>
<evidence type="ECO:0000259" key="9">
    <source>
        <dbReference type="Pfam" id="PF25019"/>
    </source>
</evidence>
<dbReference type="Gene3D" id="3.80.10.10">
    <property type="entry name" value="Ribonuclease Inhibitor"/>
    <property type="match status" value="3"/>
</dbReference>
<dbReference type="InterPro" id="IPR041118">
    <property type="entry name" value="Rx_N"/>
</dbReference>
<dbReference type="InterPro" id="IPR058922">
    <property type="entry name" value="WHD_DRP"/>
</dbReference>
<dbReference type="GO" id="GO:0051707">
    <property type="term" value="P:response to other organism"/>
    <property type="evidence" value="ECO:0007669"/>
    <property type="project" value="UniProtKB-ARBA"/>
</dbReference>
<feature type="domain" description="Disease resistance protein winged helix" evidence="8">
    <location>
        <begin position="424"/>
        <end position="492"/>
    </location>
</feature>
<dbReference type="InterPro" id="IPR027417">
    <property type="entry name" value="P-loop_NTPase"/>
</dbReference>
<dbReference type="FunFam" id="3.40.50.300:FF:001091">
    <property type="entry name" value="Probable disease resistance protein At1g61300"/>
    <property type="match status" value="1"/>
</dbReference>
<keyword evidence="1" id="KW-0433">Leucine-rich repeat</keyword>
<dbReference type="Gene3D" id="1.10.8.430">
    <property type="entry name" value="Helical domain of apoptotic protease-activating factors"/>
    <property type="match status" value="1"/>
</dbReference>
<dbReference type="FunFam" id="1.10.10.10:FF:000322">
    <property type="entry name" value="Probable disease resistance protein At1g63360"/>
    <property type="match status" value="1"/>
</dbReference>
<evidence type="ECO:0000256" key="3">
    <source>
        <dbReference type="ARBA" id="ARBA00022741"/>
    </source>
</evidence>
<dbReference type="PRINTS" id="PR00364">
    <property type="entry name" value="DISEASERSIST"/>
</dbReference>
<evidence type="ECO:0000256" key="4">
    <source>
        <dbReference type="ARBA" id="ARBA00022821"/>
    </source>
</evidence>
<evidence type="ECO:0000259" key="6">
    <source>
        <dbReference type="Pfam" id="PF00931"/>
    </source>
</evidence>
<dbReference type="InterPro" id="IPR002182">
    <property type="entry name" value="NB-ARC"/>
</dbReference>
<dbReference type="GO" id="GO:0043531">
    <property type="term" value="F:ADP binding"/>
    <property type="evidence" value="ECO:0007669"/>
    <property type="project" value="InterPro"/>
</dbReference>